<organism evidence="2 3">
    <name type="scientific">Acidipropionibacterium jensenii</name>
    <dbReference type="NCBI Taxonomy" id="1749"/>
    <lineage>
        <taxon>Bacteria</taxon>
        <taxon>Bacillati</taxon>
        <taxon>Actinomycetota</taxon>
        <taxon>Actinomycetes</taxon>
        <taxon>Propionibacteriales</taxon>
        <taxon>Propionibacteriaceae</taxon>
        <taxon>Acidipropionibacterium</taxon>
    </lineage>
</organism>
<protein>
    <submittedName>
        <fullName evidence="2">Helix-turn-helix domain</fullName>
    </submittedName>
</protein>
<dbReference type="OrthoDB" id="4330189at2"/>
<dbReference type="EMBL" id="LR134473">
    <property type="protein sequence ID" value="VEI03740.1"/>
    <property type="molecule type" value="Genomic_DNA"/>
</dbReference>
<gene>
    <name evidence="2" type="ORF">NCTC13652_01953</name>
</gene>
<dbReference type="InterPro" id="IPR009061">
    <property type="entry name" value="DNA-bd_dom_put_sf"/>
</dbReference>
<dbReference type="InterPro" id="IPR041657">
    <property type="entry name" value="HTH_17"/>
</dbReference>
<sequence>MFDDDSNRYTSTQMAAMLGFCDSTLRQWRHYRKGPPWYKLGGRVYYNLTDVKRWLSSQKHNTY</sequence>
<dbReference type="Gene3D" id="1.10.10.10">
    <property type="entry name" value="Winged helix-like DNA-binding domain superfamily/Winged helix DNA-binding domain"/>
    <property type="match status" value="1"/>
</dbReference>
<dbReference type="InterPro" id="IPR036388">
    <property type="entry name" value="WH-like_DNA-bd_sf"/>
</dbReference>
<dbReference type="Pfam" id="PF12728">
    <property type="entry name" value="HTH_17"/>
    <property type="match status" value="1"/>
</dbReference>
<name>A0A448P0S3_9ACTN</name>
<proteinExistence type="predicted"/>
<reference evidence="2 3" key="1">
    <citation type="submission" date="2018-12" db="EMBL/GenBank/DDBJ databases">
        <authorList>
            <consortium name="Pathogen Informatics"/>
        </authorList>
    </citation>
    <scope>NUCLEOTIDE SEQUENCE [LARGE SCALE GENOMIC DNA]</scope>
    <source>
        <strain evidence="2 3">NCTC13652</strain>
    </source>
</reference>
<dbReference type="SUPFAM" id="SSF46955">
    <property type="entry name" value="Putative DNA-binding domain"/>
    <property type="match status" value="1"/>
</dbReference>
<evidence type="ECO:0000259" key="1">
    <source>
        <dbReference type="Pfam" id="PF12728"/>
    </source>
</evidence>
<dbReference type="RefSeq" id="WP_126412752.1">
    <property type="nucleotide sequence ID" value="NZ_LR134473.1"/>
</dbReference>
<evidence type="ECO:0000313" key="2">
    <source>
        <dbReference type="EMBL" id="VEI03740.1"/>
    </source>
</evidence>
<accession>A0A448P0S3</accession>
<feature type="domain" description="Helix-turn-helix" evidence="1">
    <location>
        <begin position="9"/>
        <end position="58"/>
    </location>
</feature>
<dbReference type="Proteomes" id="UP000277858">
    <property type="component" value="Chromosome"/>
</dbReference>
<keyword evidence="3" id="KW-1185">Reference proteome</keyword>
<evidence type="ECO:0000313" key="3">
    <source>
        <dbReference type="Proteomes" id="UP000277858"/>
    </source>
</evidence>
<dbReference type="AlphaFoldDB" id="A0A448P0S3"/>